<keyword evidence="3" id="KW-0050">Antiport</keyword>
<evidence type="ECO:0000313" key="10">
    <source>
        <dbReference type="EMBL" id="GEP85138.1"/>
    </source>
</evidence>
<feature type="domain" description="Na+/H+ antiporter NhaC-like C-terminal" evidence="9">
    <location>
        <begin position="157"/>
        <end position="455"/>
    </location>
</feature>
<dbReference type="Proteomes" id="UP000321736">
    <property type="component" value="Unassembled WGS sequence"/>
</dbReference>
<organism evidence="10 11">
    <name type="scientific">Staphylococcus piscifermentans</name>
    <dbReference type="NCBI Taxonomy" id="70258"/>
    <lineage>
        <taxon>Bacteria</taxon>
        <taxon>Bacillati</taxon>
        <taxon>Bacillota</taxon>
        <taxon>Bacilli</taxon>
        <taxon>Bacillales</taxon>
        <taxon>Staphylococcaceae</taxon>
        <taxon>Staphylococcus</taxon>
    </lineage>
</organism>
<dbReference type="Pfam" id="PF03553">
    <property type="entry name" value="Na_H_antiporter"/>
    <property type="match status" value="1"/>
</dbReference>
<keyword evidence="4" id="KW-1003">Cell membrane</keyword>
<gene>
    <name evidence="10" type="ORF">SPI02_17230</name>
</gene>
<keyword evidence="6" id="KW-1133">Transmembrane helix</keyword>
<keyword evidence="5" id="KW-0812">Transmembrane</keyword>
<dbReference type="NCBIfam" id="TIGR00931">
    <property type="entry name" value="antiport_nhaC"/>
    <property type="match status" value="1"/>
</dbReference>
<evidence type="ECO:0000313" key="11">
    <source>
        <dbReference type="Proteomes" id="UP000321736"/>
    </source>
</evidence>
<comment type="similarity">
    <text evidence="8">Belongs to the NhaC Na(+)/H(+) (TC 2.A.35) antiporter family.</text>
</comment>
<dbReference type="OrthoDB" id="9762978at2"/>
<dbReference type="InterPro" id="IPR052180">
    <property type="entry name" value="NhaC_Na-H+_Antiporter"/>
</dbReference>
<evidence type="ECO:0000256" key="6">
    <source>
        <dbReference type="ARBA" id="ARBA00022989"/>
    </source>
</evidence>
<dbReference type="RefSeq" id="WP_095103918.1">
    <property type="nucleotide sequence ID" value="NZ_BKAR01000021.1"/>
</dbReference>
<keyword evidence="2" id="KW-0813">Transport</keyword>
<evidence type="ECO:0000256" key="3">
    <source>
        <dbReference type="ARBA" id="ARBA00022449"/>
    </source>
</evidence>
<dbReference type="InterPro" id="IPR018461">
    <property type="entry name" value="Na/H_Antiport_NhaC-like_C"/>
</dbReference>
<dbReference type="InterPro" id="IPR004770">
    <property type="entry name" value="Na/H_antiport_NhaC"/>
</dbReference>
<dbReference type="GO" id="GO:0015297">
    <property type="term" value="F:antiporter activity"/>
    <property type="evidence" value="ECO:0007669"/>
    <property type="project" value="UniProtKB-KW"/>
</dbReference>
<evidence type="ECO:0000256" key="8">
    <source>
        <dbReference type="ARBA" id="ARBA00038435"/>
    </source>
</evidence>
<evidence type="ECO:0000256" key="1">
    <source>
        <dbReference type="ARBA" id="ARBA00004651"/>
    </source>
</evidence>
<dbReference type="PANTHER" id="PTHR33451">
    <property type="entry name" value="MALATE-2H(+)/NA(+)-LACTATE ANTIPORTER"/>
    <property type="match status" value="1"/>
</dbReference>
<accession>A0A239TTN9</accession>
<keyword evidence="7" id="KW-0472">Membrane</keyword>
<dbReference type="GO" id="GO:0005886">
    <property type="term" value="C:plasma membrane"/>
    <property type="evidence" value="ECO:0007669"/>
    <property type="project" value="UniProtKB-SubCell"/>
</dbReference>
<reference evidence="10 11" key="1">
    <citation type="submission" date="2019-07" db="EMBL/GenBank/DDBJ databases">
        <title>Whole genome shotgun sequence of Staphylococcus piscifermentans NBRC 109625.</title>
        <authorList>
            <person name="Hosoyama A."/>
            <person name="Uohara A."/>
            <person name="Ohji S."/>
            <person name="Ichikawa N."/>
        </authorList>
    </citation>
    <scope>NUCLEOTIDE SEQUENCE [LARGE SCALE GENOMIC DNA]</scope>
    <source>
        <strain evidence="10 11">NBRC 109625</strain>
    </source>
</reference>
<evidence type="ECO:0000259" key="9">
    <source>
        <dbReference type="Pfam" id="PF03553"/>
    </source>
</evidence>
<proteinExistence type="inferred from homology"/>
<name>A0A239TTN9_9STAP</name>
<dbReference type="PANTHER" id="PTHR33451:SF3">
    <property type="entry name" value="MALATE-2H(+)_NA(+)-LACTATE ANTIPORTER"/>
    <property type="match status" value="1"/>
</dbReference>
<keyword evidence="11" id="KW-1185">Reference proteome</keyword>
<evidence type="ECO:0000256" key="2">
    <source>
        <dbReference type="ARBA" id="ARBA00022448"/>
    </source>
</evidence>
<dbReference type="AlphaFoldDB" id="A0A239TTN9"/>
<sequence length="472" mass="51040">MKRKPTLLEAASTIIVMMILVIVGFVVFGIPVQPLLILSAAYAAVIAWRVGLRWKDLEEGITERLGTAMPTIYIILCVGIIVGTWMYSGTVPALIYYGLKLLNPNYFLVSAFIISAITSMATGTAWGSASTAGIALIAIAHQLNIDAGMAAGAIIAGAVFGDKLSPLSDTTNLAAMVTNVNIFSHIKAMLWTTIPASLVGIVVWFFAGMSHKSGADKSQINALLHQIEGVYHLNLSVWIPAIVIITCLLFRFSTVPAMLVSSVAAILVGAFNHHFKLADGFKAAFDGFKPDMITHNIHLNEKASTLLAQGGMMSMTQVIVTIFCGYAFAGIVEKSGCLTVMLDTIKDKVRSPGTLILVTIVSGLIMVLAAGVASVVIIVVGMLLYDMYDEMHLSRTNLSRTLEDSGTMIIPLIPWGTSGIYYTQQLGVDVYSYFIWTVPCYLCIVFALFYAFTGWTIKKVKSPEETHYTQHG</sequence>
<protein>
    <submittedName>
        <fullName evidence="10">Na+/H+ antiporter NhaC</fullName>
    </submittedName>
</protein>
<comment type="caution">
    <text evidence="10">The sequence shown here is derived from an EMBL/GenBank/DDBJ whole genome shotgun (WGS) entry which is preliminary data.</text>
</comment>
<evidence type="ECO:0000256" key="7">
    <source>
        <dbReference type="ARBA" id="ARBA00023136"/>
    </source>
</evidence>
<evidence type="ECO:0000256" key="5">
    <source>
        <dbReference type="ARBA" id="ARBA00022692"/>
    </source>
</evidence>
<comment type="subcellular location">
    <subcellularLocation>
        <location evidence="1">Cell membrane</location>
        <topology evidence="1">Multi-pass membrane protein</topology>
    </subcellularLocation>
</comment>
<evidence type="ECO:0000256" key="4">
    <source>
        <dbReference type="ARBA" id="ARBA00022475"/>
    </source>
</evidence>
<dbReference type="EMBL" id="BKAR01000021">
    <property type="protein sequence ID" value="GEP85138.1"/>
    <property type="molecule type" value="Genomic_DNA"/>
</dbReference>